<dbReference type="InterPro" id="IPR005105">
    <property type="entry name" value="GlnD_Uridyltrans_N"/>
</dbReference>
<evidence type="ECO:0000256" key="2">
    <source>
        <dbReference type="PROSITE-ProRule" id="PRU00703"/>
    </source>
</evidence>
<dbReference type="GO" id="GO:0008773">
    <property type="term" value="F:[protein-PII] uridylyltransferase activity"/>
    <property type="evidence" value="ECO:0007669"/>
    <property type="project" value="InterPro"/>
</dbReference>
<dbReference type="Pfam" id="PF03445">
    <property type="entry name" value="DUF294"/>
    <property type="match status" value="1"/>
</dbReference>
<name>A0A653A574_UNCDX</name>
<dbReference type="Gene3D" id="3.10.580.10">
    <property type="entry name" value="CBS-domain"/>
    <property type="match status" value="1"/>
</dbReference>
<feature type="domain" description="CBS" evidence="4">
    <location>
        <begin position="242"/>
        <end position="298"/>
    </location>
</feature>
<keyword evidence="1 2" id="KW-0129">CBS domain</keyword>
<evidence type="ECO:0000313" key="5">
    <source>
        <dbReference type="EMBL" id="VBB43190.1"/>
    </source>
</evidence>
<feature type="domain" description="Cyclic nucleotide-binding" evidence="3">
    <location>
        <begin position="19"/>
        <end position="125"/>
    </location>
</feature>
<dbReference type="SUPFAM" id="SSF81301">
    <property type="entry name" value="Nucleotidyltransferase"/>
    <property type="match status" value="1"/>
</dbReference>
<dbReference type="CDD" id="cd05401">
    <property type="entry name" value="NT_GlnE_GlnD_like"/>
    <property type="match status" value="1"/>
</dbReference>
<dbReference type="PANTHER" id="PTHR43080:SF2">
    <property type="entry name" value="CBS DOMAIN-CONTAINING PROTEIN"/>
    <property type="match status" value="1"/>
</dbReference>
<dbReference type="InterPro" id="IPR051257">
    <property type="entry name" value="Diverse_CBS-Domain"/>
</dbReference>
<gene>
    <name evidence="5" type="ORF">TRIP_B250286</name>
</gene>
<dbReference type="AlphaFoldDB" id="A0A653A574"/>
<protein>
    <submittedName>
        <fullName evidence="5">Putative CBS domain and cyclic nucleotide-regulated nucleotidyltransferase</fullName>
    </submittedName>
</protein>
<accession>A0A653A574</accession>
<keyword evidence="5" id="KW-0808">Transferase</keyword>
<dbReference type="EMBL" id="UPXX01000018">
    <property type="protein sequence ID" value="VBB43190.1"/>
    <property type="molecule type" value="Genomic_DNA"/>
</dbReference>
<dbReference type="SUPFAM" id="SSF51206">
    <property type="entry name" value="cAMP-binding domain-like"/>
    <property type="match status" value="1"/>
</dbReference>
<dbReference type="PANTHER" id="PTHR43080">
    <property type="entry name" value="CBS DOMAIN-CONTAINING PROTEIN CBSX3, MITOCHONDRIAL"/>
    <property type="match status" value="1"/>
</dbReference>
<sequence>MKDTKSAGMIYDFLKTVPPFHLLPDAEIRDLSRTLTLEHFHPEQVILSPASPPNQFLYLIRSGEVRLIPFGGRKESAGPVVDMRGEGEFFGFFSLLGNRPSPFTIVAERDTVCFLLGKASFLRLLDTYPDVLLYFTMGPSKGFKTSVPGRPAEGSTAAPSGPEPDILFFSARVRDIMHPHVAVCPDNESVVAAARLMTTRGVGSLVVVDPAQNPIGILTDGDLRRKVIASGELKDVPVKGVMSHPLSAVPPDAFLFDAILLMIRKRIKYLPVLQGPDLAGILSERDLMISQGNNPVAIIRRIQQAPDLEELVLIRKEITHTLKVMLERGGQAREICQLITQLNDHLTVRIIELAAGDLDREGKEAPPLPFVWVSLGSEGRQEQTLSTDQDNALIFGDSDPDSEADAKAYFLVLAERVVSGLERCGFPRCKGDMMASNPQWCQPLRVWKDYYQKWIFQRDLSAQDILISSIFFDFRAIYGPESLLNDLIASIKAAIPESKVFLPHMALRSLELRTPLSFFNRLVVERSGQYKNRLNIKRHGLMPLIDAVRILSLEQGIFRTNTLDRIAALMERDIFAPGDGNNLREAFNLMMLLRLHHNLEQLNQGEELDNYIEPSELSTIQRSNLKMAFKAIDRLQSQIEIRYGLTTLRKR</sequence>
<dbReference type="Gene3D" id="2.60.120.10">
    <property type="entry name" value="Jelly Rolls"/>
    <property type="match status" value="1"/>
</dbReference>
<evidence type="ECO:0000256" key="1">
    <source>
        <dbReference type="ARBA" id="ARBA00023122"/>
    </source>
</evidence>
<dbReference type="InterPro" id="IPR018821">
    <property type="entry name" value="DUF294_put_nucleoTrafse_sb-bd"/>
</dbReference>
<proteinExistence type="predicted"/>
<dbReference type="CDD" id="cd00038">
    <property type="entry name" value="CAP_ED"/>
    <property type="match status" value="1"/>
</dbReference>
<dbReference type="InterPro" id="IPR043519">
    <property type="entry name" value="NT_sf"/>
</dbReference>
<dbReference type="Pfam" id="PF10335">
    <property type="entry name" value="DUF294_C"/>
    <property type="match status" value="1"/>
</dbReference>
<dbReference type="InterPro" id="IPR000644">
    <property type="entry name" value="CBS_dom"/>
</dbReference>
<dbReference type="InterPro" id="IPR018490">
    <property type="entry name" value="cNMP-bd_dom_sf"/>
</dbReference>
<dbReference type="PROSITE" id="PS50042">
    <property type="entry name" value="CNMP_BINDING_3"/>
    <property type="match status" value="1"/>
</dbReference>
<dbReference type="PROSITE" id="PS51371">
    <property type="entry name" value="CBS"/>
    <property type="match status" value="2"/>
</dbReference>
<evidence type="ECO:0000259" key="4">
    <source>
        <dbReference type="PROSITE" id="PS51371"/>
    </source>
</evidence>
<organism evidence="5">
    <name type="scientific">Uncultured Desulfatiglans sp</name>
    <dbReference type="NCBI Taxonomy" id="1748965"/>
    <lineage>
        <taxon>Bacteria</taxon>
        <taxon>Pseudomonadati</taxon>
        <taxon>Thermodesulfobacteriota</taxon>
        <taxon>Desulfobacteria</taxon>
        <taxon>Desulfatiglandales</taxon>
        <taxon>Desulfatiglandaceae</taxon>
        <taxon>Desulfatiglans</taxon>
        <taxon>environmental samples</taxon>
    </lineage>
</organism>
<dbReference type="SUPFAM" id="SSF54631">
    <property type="entry name" value="CBS-domain pair"/>
    <property type="match status" value="1"/>
</dbReference>
<reference evidence="5" key="1">
    <citation type="submission" date="2018-07" db="EMBL/GenBank/DDBJ databases">
        <authorList>
            <consortium name="Genoscope - CEA"/>
            <person name="William W."/>
        </authorList>
    </citation>
    <scope>NUCLEOTIDE SEQUENCE</scope>
    <source>
        <strain evidence="5">IK1</strain>
    </source>
</reference>
<dbReference type="Pfam" id="PF00027">
    <property type="entry name" value="cNMP_binding"/>
    <property type="match status" value="1"/>
</dbReference>
<dbReference type="SMART" id="SM00116">
    <property type="entry name" value="CBS"/>
    <property type="match status" value="2"/>
</dbReference>
<dbReference type="Pfam" id="PF00571">
    <property type="entry name" value="CBS"/>
    <property type="match status" value="2"/>
</dbReference>
<feature type="domain" description="CBS" evidence="4">
    <location>
        <begin position="177"/>
        <end position="236"/>
    </location>
</feature>
<dbReference type="InterPro" id="IPR000595">
    <property type="entry name" value="cNMP-bd_dom"/>
</dbReference>
<evidence type="ECO:0000259" key="3">
    <source>
        <dbReference type="PROSITE" id="PS50042"/>
    </source>
</evidence>
<dbReference type="InterPro" id="IPR046342">
    <property type="entry name" value="CBS_dom_sf"/>
</dbReference>
<dbReference type="InterPro" id="IPR014710">
    <property type="entry name" value="RmlC-like_jellyroll"/>
</dbReference>